<dbReference type="OrthoDB" id="63265at2759"/>
<keyword evidence="10" id="KW-1185">Reference proteome</keyword>
<reference evidence="9" key="1">
    <citation type="submission" date="2020-10" db="EMBL/GenBank/DDBJ databases">
        <authorList>
            <person name="Kikuchi T."/>
        </authorList>
    </citation>
    <scope>NUCLEOTIDE SEQUENCE</scope>
    <source>
        <strain evidence="9">NKZ352</strain>
    </source>
</reference>
<dbReference type="InterPro" id="IPR050117">
    <property type="entry name" value="MAPK"/>
</dbReference>
<feature type="transmembrane region" description="Helical" evidence="7">
    <location>
        <begin position="497"/>
        <end position="522"/>
    </location>
</feature>
<name>A0A8S1HI54_9PELO</name>
<proteinExistence type="predicted"/>
<evidence type="ECO:0000256" key="5">
    <source>
        <dbReference type="ARBA" id="ARBA00022840"/>
    </source>
</evidence>
<feature type="region of interest" description="Disordered" evidence="6">
    <location>
        <begin position="441"/>
        <end position="468"/>
    </location>
</feature>
<organism evidence="9 10">
    <name type="scientific">Caenorhabditis auriculariae</name>
    <dbReference type="NCBI Taxonomy" id="2777116"/>
    <lineage>
        <taxon>Eukaryota</taxon>
        <taxon>Metazoa</taxon>
        <taxon>Ecdysozoa</taxon>
        <taxon>Nematoda</taxon>
        <taxon>Chromadorea</taxon>
        <taxon>Rhabditida</taxon>
        <taxon>Rhabditina</taxon>
        <taxon>Rhabditomorpha</taxon>
        <taxon>Rhabditoidea</taxon>
        <taxon>Rhabditidae</taxon>
        <taxon>Peloderinae</taxon>
        <taxon>Caenorhabditis</taxon>
    </lineage>
</organism>
<protein>
    <recommendedName>
        <fullName evidence="8">Protein kinase domain-containing protein</fullName>
    </recommendedName>
</protein>
<dbReference type="SUPFAM" id="SSF56112">
    <property type="entry name" value="Protein kinase-like (PK-like)"/>
    <property type="match status" value="1"/>
</dbReference>
<dbReference type="Proteomes" id="UP000835052">
    <property type="component" value="Unassembled WGS sequence"/>
</dbReference>
<comment type="caution">
    <text evidence="9">The sequence shown here is derived from an EMBL/GenBank/DDBJ whole genome shotgun (WGS) entry which is preliminary data.</text>
</comment>
<dbReference type="PROSITE" id="PS50011">
    <property type="entry name" value="PROTEIN_KINASE_DOM"/>
    <property type="match status" value="1"/>
</dbReference>
<evidence type="ECO:0000256" key="7">
    <source>
        <dbReference type="SAM" id="Phobius"/>
    </source>
</evidence>
<keyword evidence="1" id="KW-0723">Serine/threonine-protein kinase</keyword>
<dbReference type="InterPro" id="IPR000719">
    <property type="entry name" value="Prot_kinase_dom"/>
</dbReference>
<dbReference type="InterPro" id="IPR011009">
    <property type="entry name" value="Kinase-like_dom_sf"/>
</dbReference>
<gene>
    <name evidence="9" type="ORF">CAUJ_LOCUS11353</name>
</gene>
<dbReference type="PANTHER" id="PTHR24055">
    <property type="entry name" value="MITOGEN-ACTIVATED PROTEIN KINASE"/>
    <property type="match status" value="1"/>
</dbReference>
<dbReference type="SMART" id="SM00220">
    <property type="entry name" value="S_TKc"/>
    <property type="match status" value="1"/>
</dbReference>
<evidence type="ECO:0000256" key="2">
    <source>
        <dbReference type="ARBA" id="ARBA00022679"/>
    </source>
</evidence>
<dbReference type="AlphaFoldDB" id="A0A8S1HI54"/>
<accession>A0A8S1HI54</accession>
<dbReference type="FunFam" id="1.10.510.10:FF:000624">
    <property type="entry name" value="Mitogen-activated protein kinase"/>
    <property type="match status" value="1"/>
</dbReference>
<keyword evidence="4" id="KW-0418">Kinase</keyword>
<keyword evidence="7" id="KW-1133">Transmembrane helix</keyword>
<evidence type="ECO:0000313" key="10">
    <source>
        <dbReference type="Proteomes" id="UP000835052"/>
    </source>
</evidence>
<dbReference type="EMBL" id="CAJGYM010000055">
    <property type="protein sequence ID" value="CAD6195434.1"/>
    <property type="molecule type" value="Genomic_DNA"/>
</dbReference>
<evidence type="ECO:0000256" key="6">
    <source>
        <dbReference type="SAM" id="MobiDB-lite"/>
    </source>
</evidence>
<evidence type="ECO:0000259" key="8">
    <source>
        <dbReference type="PROSITE" id="PS50011"/>
    </source>
</evidence>
<keyword evidence="5" id="KW-0067">ATP-binding</keyword>
<evidence type="ECO:0000256" key="1">
    <source>
        <dbReference type="ARBA" id="ARBA00022527"/>
    </source>
</evidence>
<evidence type="ECO:0000256" key="4">
    <source>
        <dbReference type="ARBA" id="ARBA00022777"/>
    </source>
</evidence>
<dbReference type="GO" id="GO:0005524">
    <property type="term" value="F:ATP binding"/>
    <property type="evidence" value="ECO:0007669"/>
    <property type="project" value="UniProtKB-KW"/>
</dbReference>
<keyword evidence="7" id="KW-0812">Transmembrane</keyword>
<feature type="region of interest" description="Disordered" evidence="6">
    <location>
        <begin position="282"/>
        <end position="327"/>
    </location>
</feature>
<dbReference type="PROSITE" id="PS00108">
    <property type="entry name" value="PROTEIN_KINASE_ST"/>
    <property type="match status" value="1"/>
</dbReference>
<feature type="compositionally biased region" description="Low complexity" evidence="6">
    <location>
        <begin position="441"/>
        <end position="450"/>
    </location>
</feature>
<sequence length="526" mass="58960">MDGYRLEKVAGRGAFGVVLVARCVSTKKRVAIKRMLLESADRLAVARELSALRCLQHPNVLKYLDVFAAGGTLSIVTEEVPYTLHDVIVDVKRPKTDQFLRWFYSQLLEGVSYMHSKGVMHRDMKPENVLVTSQNLVKIADFGQACLYVGNDPKREYDENVATRWYRAPELLFSYRKYTPTVDVWAIGCILGEFLRRKPIFGGRSDLDQISLIFGVLGTPTDQSWRSWNKMPDAGKLIFASRPAAKDSDWFHLLNSEDVTPGYLSFLKAHLQLCGDSRPTASELKRHPWLTPASDPPQYRPKRQTRSRSHDAGQRRQPRHGSVDDDDDLDDVAVAMRHRWPSANSWAALAAALTLLLPPGDAIKCYCTDDKCIPYGSCDGDVCMVGILRESNQVIRTCGTSQLGCHRNEEDKWTDLCACDQPFCNTFAYLRSHTRRRSSSYEWSAETSSSQRDRDVPAAPPPASLGEHDAPLVFHRMDRPDDQTGPPPAPISTKTSLLTLLLVVVPLTVGAATVLVVAFNYYCHLC</sequence>
<evidence type="ECO:0000313" key="9">
    <source>
        <dbReference type="EMBL" id="CAD6195434.1"/>
    </source>
</evidence>
<keyword evidence="3" id="KW-0547">Nucleotide-binding</keyword>
<keyword evidence="2" id="KW-0808">Transferase</keyword>
<evidence type="ECO:0000256" key="3">
    <source>
        <dbReference type="ARBA" id="ARBA00022741"/>
    </source>
</evidence>
<dbReference type="Gene3D" id="1.10.510.10">
    <property type="entry name" value="Transferase(Phosphotransferase) domain 1"/>
    <property type="match status" value="1"/>
</dbReference>
<dbReference type="Gene3D" id="3.30.200.20">
    <property type="entry name" value="Phosphorylase Kinase, domain 1"/>
    <property type="match status" value="1"/>
</dbReference>
<dbReference type="InterPro" id="IPR008271">
    <property type="entry name" value="Ser/Thr_kinase_AS"/>
</dbReference>
<feature type="domain" description="Protein kinase" evidence="8">
    <location>
        <begin position="4"/>
        <end position="290"/>
    </location>
</feature>
<dbReference type="Pfam" id="PF00069">
    <property type="entry name" value="Pkinase"/>
    <property type="match status" value="1"/>
</dbReference>
<keyword evidence="7" id="KW-0472">Membrane</keyword>
<dbReference type="GO" id="GO:0004674">
    <property type="term" value="F:protein serine/threonine kinase activity"/>
    <property type="evidence" value="ECO:0007669"/>
    <property type="project" value="UniProtKB-KW"/>
</dbReference>